<feature type="transmembrane region" description="Helical" evidence="1">
    <location>
        <begin position="12"/>
        <end position="30"/>
    </location>
</feature>
<feature type="transmembrane region" description="Helical" evidence="1">
    <location>
        <begin position="92"/>
        <end position="112"/>
    </location>
</feature>
<evidence type="ECO:0000313" key="2">
    <source>
        <dbReference type="EMBL" id="GAA1585093.1"/>
    </source>
</evidence>
<dbReference type="Proteomes" id="UP001501705">
    <property type="component" value="Unassembled WGS sequence"/>
</dbReference>
<feature type="transmembrane region" description="Helical" evidence="1">
    <location>
        <begin position="36"/>
        <end position="55"/>
    </location>
</feature>
<keyword evidence="1" id="KW-0472">Membrane</keyword>
<organism evidence="2 3">
    <name type="scientific">Kribbella hippodromi</name>
    <dbReference type="NCBI Taxonomy" id="434347"/>
    <lineage>
        <taxon>Bacteria</taxon>
        <taxon>Bacillati</taxon>
        <taxon>Actinomycetota</taxon>
        <taxon>Actinomycetes</taxon>
        <taxon>Propionibacteriales</taxon>
        <taxon>Kribbellaceae</taxon>
        <taxon>Kribbella</taxon>
    </lineage>
</organism>
<keyword evidence="1" id="KW-1133">Transmembrane helix</keyword>
<gene>
    <name evidence="2" type="ORF">GCM10009804_46720</name>
</gene>
<evidence type="ECO:0000256" key="1">
    <source>
        <dbReference type="SAM" id="Phobius"/>
    </source>
</evidence>
<protein>
    <submittedName>
        <fullName evidence="2">Uncharacterized protein</fullName>
    </submittedName>
</protein>
<feature type="transmembrane region" description="Helical" evidence="1">
    <location>
        <begin position="62"/>
        <end position="80"/>
    </location>
</feature>
<proteinExistence type="predicted"/>
<keyword evidence="3" id="KW-1185">Reference proteome</keyword>
<sequence length="128" mass="13164">MTRVSGRLLWVLKKLSGVGVSAIGMVTTVIAPREFLLTAVVFLVGGLLLLAEAAFGSGDNQSVSLAALVAAAGVGAGQYVKSGWLVDLLAAGRIPIVVVGAIGAVVLSVAAFRRRPPPRYDPRDLRGV</sequence>
<dbReference type="EMBL" id="BAAAPH010000015">
    <property type="protein sequence ID" value="GAA1585093.1"/>
    <property type="molecule type" value="Genomic_DNA"/>
</dbReference>
<keyword evidence="1" id="KW-0812">Transmembrane</keyword>
<accession>A0ABP4PLW3</accession>
<reference evidence="3" key="1">
    <citation type="journal article" date="2019" name="Int. J. Syst. Evol. Microbiol.">
        <title>The Global Catalogue of Microorganisms (GCM) 10K type strain sequencing project: providing services to taxonomists for standard genome sequencing and annotation.</title>
        <authorList>
            <consortium name="The Broad Institute Genomics Platform"/>
            <consortium name="The Broad Institute Genome Sequencing Center for Infectious Disease"/>
            <person name="Wu L."/>
            <person name="Ma J."/>
        </authorList>
    </citation>
    <scope>NUCLEOTIDE SEQUENCE [LARGE SCALE GENOMIC DNA]</scope>
    <source>
        <strain evidence="3">JCM 15572</strain>
    </source>
</reference>
<name>A0ABP4PLW3_9ACTN</name>
<comment type="caution">
    <text evidence="2">The sequence shown here is derived from an EMBL/GenBank/DDBJ whole genome shotgun (WGS) entry which is preliminary data.</text>
</comment>
<evidence type="ECO:0000313" key="3">
    <source>
        <dbReference type="Proteomes" id="UP001501705"/>
    </source>
</evidence>